<protein>
    <submittedName>
        <fullName evidence="1">Type II toxin-antitoxin system RelE/ParE family toxin</fullName>
    </submittedName>
</protein>
<dbReference type="OrthoDB" id="197283at2"/>
<dbReference type="AlphaFoldDB" id="A0A5Q0BRF8"/>
<dbReference type="PIRSF" id="PIRSF039032">
    <property type="entry name" value="HigB-2"/>
    <property type="match status" value="1"/>
</dbReference>
<evidence type="ECO:0000313" key="2">
    <source>
        <dbReference type="Proteomes" id="UP000325755"/>
    </source>
</evidence>
<evidence type="ECO:0000313" key="1">
    <source>
        <dbReference type="EMBL" id="QFY44881.1"/>
    </source>
</evidence>
<reference evidence="1 2" key="1">
    <citation type="submission" date="2019-09" db="EMBL/GenBank/DDBJ databases">
        <title>Ecophysiology of the spiral-shaped methanotroph Methylospira mobilis as revealed by the complete genome sequence.</title>
        <authorList>
            <person name="Oshkin I.Y."/>
            <person name="Dedysh S.N."/>
            <person name="Miroshnikov K."/>
            <person name="Danilova O.V."/>
            <person name="Hakobyan A."/>
            <person name="Liesack W."/>
        </authorList>
    </citation>
    <scope>NUCLEOTIDE SEQUENCE [LARGE SCALE GENOMIC DNA]</scope>
    <source>
        <strain evidence="1 2">Shm1</strain>
    </source>
</reference>
<dbReference type="InParanoid" id="A0A5Q0BRF8"/>
<accession>A0A5Q0BRF8</accession>
<organism evidence="1 2">
    <name type="scientific">Candidatus Methylospira mobilis</name>
    <dbReference type="NCBI Taxonomy" id="1808979"/>
    <lineage>
        <taxon>Bacteria</taxon>
        <taxon>Pseudomonadati</taxon>
        <taxon>Pseudomonadota</taxon>
        <taxon>Gammaproteobacteria</taxon>
        <taxon>Methylococcales</taxon>
        <taxon>Methylococcaceae</taxon>
        <taxon>Candidatus Methylospira</taxon>
    </lineage>
</organism>
<gene>
    <name evidence="1" type="ORF">F6R98_00770</name>
</gene>
<dbReference type="KEGG" id="mmob:F6R98_00770"/>
<dbReference type="InterPro" id="IPR009387">
    <property type="entry name" value="HigB-2"/>
</dbReference>
<proteinExistence type="predicted"/>
<sequence>MFSLTFIELPFFSKAREIYLSDDAFRELQQTLISAPETGDIIPGTGGARKLRWSRPGMGKRGGLRVIYYYVDVIGQIWLLTLYSKNVADNIQPQILKRLTESIHAEINRKNH</sequence>
<dbReference type="Proteomes" id="UP000325755">
    <property type="component" value="Chromosome"/>
</dbReference>
<keyword evidence="2" id="KW-1185">Reference proteome</keyword>
<name>A0A5Q0BRF8_9GAMM</name>
<dbReference type="EMBL" id="CP044205">
    <property type="protein sequence ID" value="QFY44881.1"/>
    <property type="molecule type" value="Genomic_DNA"/>
</dbReference>